<evidence type="ECO:0000313" key="9">
    <source>
        <dbReference type="Proteomes" id="UP000292052"/>
    </source>
</evidence>
<evidence type="ECO:0000256" key="4">
    <source>
        <dbReference type="ARBA" id="ARBA00023157"/>
    </source>
</evidence>
<evidence type="ECO:0000256" key="6">
    <source>
        <dbReference type="RuleBase" id="RU361235"/>
    </source>
</evidence>
<dbReference type="STRING" id="1661398.A0A482WCB1"/>
<dbReference type="PANTHER" id="PTHR43142:SF1">
    <property type="entry name" value="CARBOXYLIC ESTER HYDROLASE"/>
    <property type="match status" value="1"/>
</dbReference>
<dbReference type="InterPro" id="IPR029058">
    <property type="entry name" value="AB_hydrolase_fold"/>
</dbReference>
<feature type="non-terminal residue" evidence="8">
    <location>
        <position position="523"/>
    </location>
</feature>
<dbReference type="OrthoDB" id="19653at2759"/>
<evidence type="ECO:0000313" key="8">
    <source>
        <dbReference type="EMBL" id="RZC42269.1"/>
    </source>
</evidence>
<evidence type="ECO:0000259" key="7">
    <source>
        <dbReference type="Pfam" id="PF00135"/>
    </source>
</evidence>
<comment type="similarity">
    <text evidence="1 6">Belongs to the type-B carboxylesterase/lipase family.</text>
</comment>
<dbReference type="SUPFAM" id="SSF53474">
    <property type="entry name" value="alpha/beta-Hydrolases"/>
    <property type="match status" value="1"/>
</dbReference>
<feature type="domain" description="Carboxylesterase type B" evidence="7">
    <location>
        <begin position="26"/>
        <end position="523"/>
    </location>
</feature>
<feature type="non-terminal residue" evidence="8">
    <location>
        <position position="1"/>
    </location>
</feature>
<dbReference type="PROSITE" id="PS00122">
    <property type="entry name" value="CARBOXYLESTERASE_B_1"/>
    <property type="match status" value="1"/>
</dbReference>
<accession>A0A482WCB1</accession>
<name>A0A482WCB1_ASBVE</name>
<dbReference type="EMBL" id="QDEB01009478">
    <property type="protein sequence ID" value="RZC42269.1"/>
    <property type="molecule type" value="Genomic_DNA"/>
</dbReference>
<dbReference type="InterPro" id="IPR002018">
    <property type="entry name" value="CarbesteraseB"/>
</dbReference>
<reference evidence="8 9" key="1">
    <citation type="submission" date="2017-03" db="EMBL/GenBank/DDBJ databases">
        <title>Genome of the blue death feigning beetle - Asbolus verrucosus.</title>
        <authorList>
            <person name="Rider S.D."/>
        </authorList>
    </citation>
    <scope>NUCLEOTIDE SEQUENCE [LARGE SCALE GENOMIC DNA]</scope>
    <source>
        <strain evidence="8">Butters</strain>
        <tissue evidence="8">Head and leg muscle</tissue>
    </source>
</reference>
<dbReference type="PROSITE" id="PS00941">
    <property type="entry name" value="CARBOXYLESTERASE_B_2"/>
    <property type="match status" value="1"/>
</dbReference>
<keyword evidence="2" id="KW-0719">Serine esterase</keyword>
<keyword evidence="9" id="KW-1185">Reference proteome</keyword>
<dbReference type="PANTHER" id="PTHR43142">
    <property type="entry name" value="CARBOXYLIC ESTER HYDROLASE"/>
    <property type="match status" value="1"/>
</dbReference>
<evidence type="ECO:0000256" key="5">
    <source>
        <dbReference type="ARBA" id="ARBA00023180"/>
    </source>
</evidence>
<sequence>KMSWKSIHCYTFYLMNIFFVTSSTIDPIVQTSLGRVQGINAFSRNGRIFYSFRGIPYAMPPIGNLRFKSPHPLKSWNGMYNAQNDAPACLQKNYLFGKSSVEGSEDCLYINIYTPKLGIKTTQYGGQLLPVMVFIHWGGFFTGYSNSNYLGPEYFMDEDVVLVSFNYRLGVLGFLSTYDDASPGNYGLKDQLAALKWVQENIENFGGNRHKVTLFGQSAGGASVHFHMFNPLSKDLFHQGISESGTALALWAKPLGKEQLQIARLQATLVGCKDSLNDTFSLVDCLRHVDAEDLVNSGDNFKYFSIDPLTVYLPSIEKKTKDNPHPFLIKEPMEYILNGDFHHIPWILGTVEDEGIIRAAGLLSQPETRINLNKNFNDLMPNLTALFMSTPKEKIQIVWEKIKNYYFGGENSIDLNNNKTIQGLINLYTDRAFAYSLFQTALLHSHKGHTPLWLYNFKYRGQYSYGELFAASQENINYKWGVCHCDELIYLFKSPAIFPELRDPNDIIISKILISLWTNFATY</sequence>
<dbReference type="InterPro" id="IPR019819">
    <property type="entry name" value="Carboxylesterase_B_CS"/>
</dbReference>
<dbReference type="GO" id="GO:0052689">
    <property type="term" value="F:carboxylic ester hydrolase activity"/>
    <property type="evidence" value="ECO:0007669"/>
    <property type="project" value="UniProtKB-KW"/>
</dbReference>
<dbReference type="Proteomes" id="UP000292052">
    <property type="component" value="Unassembled WGS sequence"/>
</dbReference>
<dbReference type="AlphaFoldDB" id="A0A482WCB1"/>
<evidence type="ECO:0000256" key="3">
    <source>
        <dbReference type="ARBA" id="ARBA00022801"/>
    </source>
</evidence>
<gene>
    <name evidence="8" type="ORF">BDFB_001453</name>
</gene>
<organism evidence="8 9">
    <name type="scientific">Asbolus verrucosus</name>
    <name type="common">Desert ironclad beetle</name>
    <dbReference type="NCBI Taxonomy" id="1661398"/>
    <lineage>
        <taxon>Eukaryota</taxon>
        <taxon>Metazoa</taxon>
        <taxon>Ecdysozoa</taxon>
        <taxon>Arthropoda</taxon>
        <taxon>Hexapoda</taxon>
        <taxon>Insecta</taxon>
        <taxon>Pterygota</taxon>
        <taxon>Neoptera</taxon>
        <taxon>Endopterygota</taxon>
        <taxon>Coleoptera</taxon>
        <taxon>Polyphaga</taxon>
        <taxon>Cucujiformia</taxon>
        <taxon>Tenebrionidae</taxon>
        <taxon>Pimeliinae</taxon>
        <taxon>Asbolus</taxon>
    </lineage>
</organism>
<dbReference type="FunFam" id="3.40.50.1820:FF:000155">
    <property type="entry name" value="Carboxylic ester hydrolase"/>
    <property type="match status" value="1"/>
</dbReference>
<keyword evidence="5" id="KW-0325">Glycoprotein</keyword>
<protein>
    <recommendedName>
        <fullName evidence="6">Carboxylic ester hydrolase</fullName>
        <ecNumber evidence="6">3.1.1.-</ecNumber>
    </recommendedName>
</protein>
<dbReference type="Pfam" id="PF00135">
    <property type="entry name" value="COesterase"/>
    <property type="match status" value="1"/>
</dbReference>
<proteinExistence type="inferred from homology"/>
<dbReference type="Gene3D" id="3.40.50.1820">
    <property type="entry name" value="alpha/beta hydrolase"/>
    <property type="match status" value="1"/>
</dbReference>
<evidence type="ECO:0000256" key="1">
    <source>
        <dbReference type="ARBA" id="ARBA00005964"/>
    </source>
</evidence>
<dbReference type="EC" id="3.1.1.-" evidence="6"/>
<comment type="caution">
    <text evidence="8">The sequence shown here is derived from an EMBL/GenBank/DDBJ whole genome shotgun (WGS) entry which is preliminary data.</text>
</comment>
<keyword evidence="3 6" id="KW-0378">Hydrolase</keyword>
<keyword evidence="4" id="KW-1015">Disulfide bond</keyword>
<dbReference type="InterPro" id="IPR019826">
    <property type="entry name" value="Carboxylesterase_B_AS"/>
</dbReference>
<evidence type="ECO:0000256" key="2">
    <source>
        <dbReference type="ARBA" id="ARBA00022487"/>
    </source>
</evidence>